<evidence type="ECO:0000256" key="2">
    <source>
        <dbReference type="ARBA" id="ARBA00022692"/>
    </source>
</evidence>
<proteinExistence type="inferred from homology"/>
<dbReference type="Pfam" id="PF07155">
    <property type="entry name" value="ECF-ribofla_trS"/>
    <property type="match status" value="1"/>
</dbReference>
<dbReference type="EMBL" id="CP032744">
    <property type="protein sequence ID" value="AYJ37418.1"/>
    <property type="molecule type" value="Genomic_DNA"/>
</dbReference>
<evidence type="ECO:0000313" key="7">
    <source>
        <dbReference type="EMBL" id="GBF01162.1"/>
    </source>
</evidence>
<dbReference type="Gene3D" id="1.10.1760.20">
    <property type="match status" value="1"/>
</dbReference>
<reference evidence="7 8" key="1">
    <citation type="submission" date="2017-04" db="EMBL/GenBank/DDBJ databases">
        <title>In vitro and in silico characterization of Lactobacillus paraplantarum D2-1, a starter culture for soymilk fermentation.</title>
        <authorList>
            <person name="Endo A."/>
            <person name="Sasaki F."/>
            <person name="Maeno S."/>
            <person name="Kanesaki Y."/>
            <person name="Kubota E."/>
            <person name="Torres G.A."/>
            <person name="Tomita S."/>
            <person name="Nakagawa J."/>
        </authorList>
    </citation>
    <scope>NUCLEOTIDE SEQUENCE [LARGE SCALE GENOMIC DNA]</scope>
    <source>
        <strain evidence="7 8">D2-1</strain>
    </source>
</reference>
<evidence type="ECO:0000256" key="1">
    <source>
        <dbReference type="ARBA" id="ARBA00022475"/>
    </source>
</evidence>
<keyword evidence="8" id="KW-1185">Reference proteome</keyword>
<dbReference type="EMBL" id="BDOR01000002">
    <property type="protein sequence ID" value="GBF01162.1"/>
    <property type="molecule type" value="Genomic_DNA"/>
</dbReference>
<name>A0A098R649_9LACO</name>
<feature type="transmembrane region" description="Helical" evidence="5">
    <location>
        <begin position="117"/>
        <end position="139"/>
    </location>
</feature>
<dbReference type="PANTHER" id="PTHR37815">
    <property type="entry name" value="UPF0397 PROTEIN BC_2624-RELATED"/>
    <property type="match status" value="1"/>
</dbReference>
<protein>
    <recommendedName>
        <fullName evidence="5">UPF0397 protein LP667_00605</fullName>
    </recommendedName>
</protein>
<keyword evidence="1 5" id="KW-1003">Cell membrane</keyword>
<dbReference type="GO" id="GO:0005886">
    <property type="term" value="C:plasma membrane"/>
    <property type="evidence" value="ECO:0007669"/>
    <property type="project" value="UniProtKB-SubCell"/>
</dbReference>
<dbReference type="NCBIfam" id="NF010182">
    <property type="entry name" value="PRK13661.1"/>
    <property type="match status" value="1"/>
</dbReference>
<dbReference type="eggNOG" id="COG4720">
    <property type="taxonomic scope" value="Bacteria"/>
</dbReference>
<feature type="transmembrane region" description="Helical" evidence="5">
    <location>
        <begin position="151"/>
        <end position="173"/>
    </location>
</feature>
<evidence type="ECO:0000313" key="8">
    <source>
        <dbReference type="Proteomes" id="UP000236162"/>
    </source>
</evidence>
<organism evidence="6 9">
    <name type="scientific">Lactiplantibacillus paraplantarum</name>
    <dbReference type="NCBI Taxonomy" id="60520"/>
    <lineage>
        <taxon>Bacteria</taxon>
        <taxon>Bacillati</taxon>
        <taxon>Bacillota</taxon>
        <taxon>Bacilli</taxon>
        <taxon>Lactobacillales</taxon>
        <taxon>Lactobacillaceae</taxon>
        <taxon>Lactiplantibacillus</taxon>
    </lineage>
</organism>
<feature type="transmembrane region" description="Helical" evidence="5">
    <location>
        <begin position="12"/>
        <end position="30"/>
    </location>
</feature>
<evidence type="ECO:0000313" key="9">
    <source>
        <dbReference type="Proteomes" id="UP000277896"/>
    </source>
</evidence>
<comment type="subcellular location">
    <subcellularLocation>
        <location evidence="5">Cell membrane</location>
        <topology evidence="5">Multi-pass membrane protein</topology>
    </subcellularLocation>
</comment>
<feature type="transmembrane region" description="Helical" evidence="5">
    <location>
        <begin position="42"/>
        <end position="67"/>
    </location>
</feature>
<dbReference type="Proteomes" id="UP000236162">
    <property type="component" value="Unassembled WGS sequence"/>
</dbReference>
<keyword evidence="2 5" id="KW-0812">Transmembrane</keyword>
<dbReference type="KEGG" id="lpx:ASU28_03430"/>
<dbReference type="RefSeq" id="WP_021730442.1">
    <property type="nucleotide sequence ID" value="NZ_AVAI01000037.1"/>
</dbReference>
<comment type="similarity">
    <text evidence="5">Belongs to the UPF0397 family.</text>
</comment>
<dbReference type="HAMAP" id="MF_01572">
    <property type="entry name" value="UPF0397"/>
    <property type="match status" value="1"/>
</dbReference>
<reference evidence="6 9" key="2">
    <citation type="submission" date="2018-10" db="EMBL/GenBank/DDBJ databases">
        <title>Genome seuquencing of Lactobacillus species.</title>
        <authorList>
            <person name="Baek C."/>
            <person name="Yi H."/>
        </authorList>
    </citation>
    <scope>NUCLEOTIDE SEQUENCE [LARGE SCALE GENOMIC DNA]</scope>
    <source>
        <strain evidence="6 9">DSM 10667</strain>
    </source>
</reference>
<evidence type="ECO:0000313" key="6">
    <source>
        <dbReference type="EMBL" id="AYJ37418.1"/>
    </source>
</evidence>
<keyword evidence="4 5" id="KW-0472">Membrane</keyword>
<dbReference type="AlphaFoldDB" id="A0A098R649"/>
<gene>
    <name evidence="6" type="ORF">LP667_00605</name>
    <name evidence="7" type="ORF">LPPLD21_00666</name>
</gene>
<sequence>MQNKQSNSIRTVVATGIGAAVIFVLMKFVAIPTGVPNTQVNVAMGFLALLGAIFGPVAAGLAVFIGHALNDFVTYGSPWWTWVIVDGLIGVAFGLAKNRLKIENGVLGTAKLVWFNIYQIIVNFIGWVLLAPTGDIIIYHEPANKVYLQGVITWIADSISVAIIGTILLVLYARTRTQRGSLKKER</sequence>
<dbReference type="Proteomes" id="UP000277896">
    <property type="component" value="Chromosome"/>
</dbReference>
<feature type="transmembrane region" description="Helical" evidence="5">
    <location>
        <begin position="79"/>
        <end position="96"/>
    </location>
</feature>
<dbReference type="PANTHER" id="PTHR37815:SF3">
    <property type="entry name" value="UPF0397 PROTEIN SPR0429"/>
    <property type="match status" value="1"/>
</dbReference>
<dbReference type="InterPro" id="IPR022914">
    <property type="entry name" value="UPF0397"/>
</dbReference>
<dbReference type="InterPro" id="IPR009825">
    <property type="entry name" value="ECF_substrate-spec-like"/>
</dbReference>
<keyword evidence="3 5" id="KW-1133">Transmembrane helix</keyword>
<evidence type="ECO:0000256" key="4">
    <source>
        <dbReference type="ARBA" id="ARBA00023136"/>
    </source>
</evidence>
<evidence type="ECO:0000256" key="5">
    <source>
        <dbReference type="HAMAP-Rule" id="MF_01572"/>
    </source>
</evidence>
<accession>A0A098R649</accession>
<evidence type="ECO:0000256" key="3">
    <source>
        <dbReference type="ARBA" id="ARBA00022989"/>
    </source>
</evidence>